<sequence length="174" mass="19385">MKKRLFIALLSFGFIPVVAKAHCPLCTVGAGALAVGARYLGISTVIVGIFIGAFALALGYWISLIVKKQYVKYQKQIIIVLIFLFTVIPLIPLVKEYQSFNLFLFGDYGSLMNRTYMYDRFIIGAIIGAIIMYISPEISAWIKKQRDGKVMPYQGMAVTFGLLALVSLIIQFVL</sequence>
<evidence type="ECO:0008006" key="5">
    <source>
        <dbReference type="Google" id="ProtNLM"/>
    </source>
</evidence>
<evidence type="ECO:0000313" key="4">
    <source>
        <dbReference type="Proteomes" id="UP000230843"/>
    </source>
</evidence>
<name>A0A2M7Z6W3_9BACT</name>
<reference evidence="4" key="1">
    <citation type="submission" date="2017-09" db="EMBL/GenBank/DDBJ databases">
        <title>Depth-based differentiation of microbial function through sediment-hosted aquifers and enrichment of novel symbionts in the deep terrestrial subsurface.</title>
        <authorList>
            <person name="Probst A.J."/>
            <person name="Ladd B."/>
            <person name="Jarett J.K."/>
            <person name="Geller-Mcgrath D.E."/>
            <person name="Sieber C.M.K."/>
            <person name="Emerson J.B."/>
            <person name="Anantharaman K."/>
            <person name="Thomas B.C."/>
            <person name="Malmstrom R."/>
            <person name="Stieglmeier M."/>
            <person name="Klingl A."/>
            <person name="Woyke T."/>
            <person name="Ryan C.M."/>
            <person name="Banfield J.F."/>
        </authorList>
    </citation>
    <scope>NUCLEOTIDE SEQUENCE [LARGE SCALE GENOMIC DNA]</scope>
</reference>
<evidence type="ECO:0000313" key="3">
    <source>
        <dbReference type="EMBL" id="PJA89888.1"/>
    </source>
</evidence>
<accession>A0A2M7Z6W3</accession>
<feature type="transmembrane region" description="Helical" evidence="1">
    <location>
        <begin position="155"/>
        <end position="173"/>
    </location>
</feature>
<feature type="signal peptide" evidence="2">
    <location>
        <begin position="1"/>
        <end position="19"/>
    </location>
</feature>
<dbReference type="AlphaFoldDB" id="A0A2M7Z6W3"/>
<evidence type="ECO:0000256" key="2">
    <source>
        <dbReference type="SAM" id="SignalP"/>
    </source>
</evidence>
<feature type="transmembrane region" description="Helical" evidence="1">
    <location>
        <begin position="43"/>
        <end position="65"/>
    </location>
</feature>
<gene>
    <name evidence="3" type="ORF">CO137_01850</name>
</gene>
<organism evidence="3 4">
    <name type="scientific">Candidatus Magasanikbacteria bacterium CG_4_9_14_3_um_filter_32_9</name>
    <dbReference type="NCBI Taxonomy" id="1974644"/>
    <lineage>
        <taxon>Bacteria</taxon>
        <taxon>Candidatus Magasanikiibacteriota</taxon>
    </lineage>
</organism>
<protein>
    <recommendedName>
        <fullName evidence="5">Cytochrome C biogenesis protein transmembrane domain-containing protein</fullName>
    </recommendedName>
</protein>
<keyword evidence="1" id="KW-1133">Transmembrane helix</keyword>
<dbReference type="Proteomes" id="UP000230843">
    <property type="component" value="Unassembled WGS sequence"/>
</dbReference>
<evidence type="ECO:0000256" key="1">
    <source>
        <dbReference type="SAM" id="Phobius"/>
    </source>
</evidence>
<feature type="transmembrane region" description="Helical" evidence="1">
    <location>
        <begin position="77"/>
        <end position="95"/>
    </location>
</feature>
<feature type="transmembrane region" description="Helical" evidence="1">
    <location>
        <begin position="115"/>
        <end position="134"/>
    </location>
</feature>
<dbReference type="EMBL" id="PFVJ01000040">
    <property type="protein sequence ID" value="PJA89888.1"/>
    <property type="molecule type" value="Genomic_DNA"/>
</dbReference>
<keyword evidence="1" id="KW-0812">Transmembrane</keyword>
<keyword evidence="2" id="KW-0732">Signal</keyword>
<comment type="caution">
    <text evidence="3">The sequence shown here is derived from an EMBL/GenBank/DDBJ whole genome shotgun (WGS) entry which is preliminary data.</text>
</comment>
<proteinExistence type="predicted"/>
<keyword evidence="1" id="KW-0472">Membrane</keyword>
<feature type="chain" id="PRO_5014663436" description="Cytochrome C biogenesis protein transmembrane domain-containing protein" evidence="2">
    <location>
        <begin position="20"/>
        <end position="174"/>
    </location>
</feature>